<evidence type="ECO:0000256" key="1">
    <source>
        <dbReference type="SAM" id="MobiDB-lite"/>
    </source>
</evidence>
<reference evidence="2 3" key="1">
    <citation type="submission" date="2019-12" db="EMBL/GenBank/DDBJ databases">
        <authorList>
            <person name="Alioto T."/>
            <person name="Alioto T."/>
            <person name="Gomez Garrido J."/>
        </authorList>
    </citation>
    <scope>NUCLEOTIDE SEQUENCE [LARGE SCALE GENOMIC DNA]</scope>
</reference>
<name>A0A8S0SQT2_OLEEU</name>
<feature type="region of interest" description="Disordered" evidence="1">
    <location>
        <begin position="167"/>
        <end position="212"/>
    </location>
</feature>
<protein>
    <submittedName>
        <fullName evidence="2">Uncharacterized protein</fullName>
    </submittedName>
</protein>
<proteinExistence type="predicted"/>
<organism evidence="2 3">
    <name type="scientific">Olea europaea subsp. europaea</name>
    <dbReference type="NCBI Taxonomy" id="158383"/>
    <lineage>
        <taxon>Eukaryota</taxon>
        <taxon>Viridiplantae</taxon>
        <taxon>Streptophyta</taxon>
        <taxon>Embryophyta</taxon>
        <taxon>Tracheophyta</taxon>
        <taxon>Spermatophyta</taxon>
        <taxon>Magnoliopsida</taxon>
        <taxon>eudicotyledons</taxon>
        <taxon>Gunneridae</taxon>
        <taxon>Pentapetalae</taxon>
        <taxon>asterids</taxon>
        <taxon>lamiids</taxon>
        <taxon>Lamiales</taxon>
        <taxon>Oleaceae</taxon>
        <taxon>Oleeae</taxon>
        <taxon>Olea</taxon>
    </lineage>
</organism>
<evidence type="ECO:0000313" key="2">
    <source>
        <dbReference type="EMBL" id="CAA2994039.1"/>
    </source>
</evidence>
<dbReference type="OrthoDB" id="784889at2759"/>
<dbReference type="InterPro" id="IPR039317">
    <property type="entry name" value="TIC"/>
</dbReference>
<gene>
    <name evidence="2" type="ORF">OLEA9_A017874</name>
</gene>
<dbReference type="EMBL" id="CACTIH010005464">
    <property type="protein sequence ID" value="CAA2994039.1"/>
    <property type="molecule type" value="Genomic_DNA"/>
</dbReference>
<dbReference type="GO" id="GO:0042752">
    <property type="term" value="P:regulation of circadian rhythm"/>
    <property type="evidence" value="ECO:0007669"/>
    <property type="project" value="InterPro"/>
</dbReference>
<dbReference type="GO" id="GO:0005634">
    <property type="term" value="C:nucleus"/>
    <property type="evidence" value="ECO:0007669"/>
    <property type="project" value="TreeGrafter"/>
</dbReference>
<sequence>MGRLTYAFSEDNAINGSVRSSTAFQLPPFKLSQPQPKRCATHQYIAQNNCYHQQLTEKALWSGAAGLTKTLNLNSMQSTQKMILENPSRVDFFPGTNGKDKSSEAVASSDNGKSRNHVLPQQVLAAVAAMDNSSGPPQSASIMGNASLSTNLAAGLSVLSFNHSKFPSNEAPPYSSNIEMPPPTDLQEKQQHLPSHSSSKSDTDISGKSSAAVADSAVSQSLNTNNIPNLLIPIPSTNFALFPPGKMNSGAIGNKHGDPQKQGSNCRVDVIPQAFSLLFGSNASTTPAINFSSIAQNSAIFQMLPDMARYG</sequence>
<dbReference type="Gramene" id="OE9A017874T1">
    <property type="protein sequence ID" value="OE9A017874C1"/>
    <property type="gene ID" value="OE9A017874"/>
</dbReference>
<dbReference type="PANTHER" id="PTHR34798:SF1">
    <property type="entry name" value="TIC-LIKE PROTEIN"/>
    <property type="match status" value="1"/>
</dbReference>
<feature type="region of interest" description="Disordered" evidence="1">
    <location>
        <begin position="89"/>
        <end position="116"/>
    </location>
</feature>
<evidence type="ECO:0000313" key="3">
    <source>
        <dbReference type="Proteomes" id="UP000594638"/>
    </source>
</evidence>
<dbReference type="PANTHER" id="PTHR34798">
    <property type="entry name" value="PROTEIN TIME FOR COFFEE"/>
    <property type="match status" value="1"/>
</dbReference>
<dbReference type="AlphaFoldDB" id="A0A8S0SQT2"/>
<keyword evidence="3" id="KW-1185">Reference proteome</keyword>
<comment type="caution">
    <text evidence="2">The sequence shown here is derived from an EMBL/GenBank/DDBJ whole genome shotgun (WGS) entry which is preliminary data.</text>
</comment>
<dbReference type="Proteomes" id="UP000594638">
    <property type="component" value="Unassembled WGS sequence"/>
</dbReference>
<accession>A0A8S0SQT2</accession>